<comment type="caution">
    <text evidence="3">The sequence shown here is derived from an EMBL/GenBank/DDBJ whole genome shotgun (WGS) entry which is preliminary data.</text>
</comment>
<proteinExistence type="predicted"/>
<organism evidence="3 4">
    <name type="scientific">Micromonospora craniellae</name>
    <dbReference type="NCBI Taxonomy" id="2294034"/>
    <lineage>
        <taxon>Bacteria</taxon>
        <taxon>Bacillati</taxon>
        <taxon>Actinomycetota</taxon>
        <taxon>Actinomycetes</taxon>
        <taxon>Micromonosporales</taxon>
        <taxon>Micromonosporaceae</taxon>
        <taxon>Micromonospora</taxon>
    </lineage>
</organism>
<evidence type="ECO:0000313" key="3">
    <source>
        <dbReference type="EMBL" id="RFS45503.1"/>
    </source>
</evidence>
<dbReference type="SUPFAM" id="SSF49319">
    <property type="entry name" value="Actinoxanthin-like"/>
    <property type="match status" value="1"/>
</dbReference>
<feature type="signal peptide" evidence="1">
    <location>
        <begin position="1"/>
        <end position="36"/>
    </location>
</feature>
<dbReference type="Gene3D" id="2.60.40.230">
    <property type="entry name" value="Neocarzinostatin-like"/>
    <property type="match status" value="1"/>
</dbReference>
<keyword evidence="1" id="KW-0732">Signal</keyword>
<feature type="domain" description="Htaa" evidence="2">
    <location>
        <begin position="44"/>
        <end position="205"/>
    </location>
</feature>
<feature type="chain" id="PRO_5016993394" evidence="1">
    <location>
        <begin position="37"/>
        <end position="508"/>
    </location>
</feature>
<accession>A0A372FXN6</accession>
<dbReference type="InterPro" id="IPR007331">
    <property type="entry name" value="Htaa"/>
</dbReference>
<dbReference type="InterPro" id="IPR027273">
    <property type="entry name" value="Neocarzinostatin-like"/>
</dbReference>
<dbReference type="OrthoDB" id="4451361at2"/>
<keyword evidence="4" id="KW-1185">Reference proteome</keyword>
<reference evidence="3 4" key="1">
    <citation type="submission" date="2018-08" db="EMBL/GenBank/DDBJ databases">
        <title>Verrucosispora craniellae sp. nov., isolated from a marine sponge in the South China Sea.</title>
        <authorList>
            <person name="Li L."/>
            <person name="Lin H.W."/>
        </authorList>
    </citation>
    <scope>NUCLEOTIDE SEQUENCE [LARGE SCALE GENOMIC DNA]</scope>
    <source>
        <strain evidence="3 4">LHW63014</strain>
    </source>
</reference>
<dbReference type="RefSeq" id="WP_117228887.1">
    <property type="nucleotide sequence ID" value="NZ_CP061725.1"/>
</dbReference>
<evidence type="ECO:0000259" key="2">
    <source>
        <dbReference type="Pfam" id="PF04213"/>
    </source>
</evidence>
<dbReference type="AlphaFoldDB" id="A0A372FXN6"/>
<name>A0A372FXN6_9ACTN</name>
<evidence type="ECO:0000313" key="4">
    <source>
        <dbReference type="Proteomes" id="UP000262621"/>
    </source>
</evidence>
<sequence>MSVPRPGGIRRRSCRWVSAAVLGAAASLAVVAPATAAPTDVTAGSLDWGFKSSFRAYVSTGNGNPPIGVADGATRNADGTFKFPVTGGTYDSATGATTVNYGGTVVFSYPSHFFKITLANPTVVVDGAGGSLLADVDLEVSGGGFEPVQIEQAAIATLGTGGASPTVSGDTVSWSNLATMLTETGASAFAGFFTAGTALDPTSFTFTTGPGGGGPATPSVTVDPSAALDPEGTSVTVTGSGFDPDANGGVGVYVAFGPKVDNHWTNSRPYKPVKWVHKNASSSAAQVRLAADGTFSTTLDLVPSYTDGNGDTVDCTVTQCYVLTFAAHGSGDRSQDTFTPVTFRGATGGPSGAEQEITATVLQSGPLTLTSSGSAVTLSDVHPGGVADGALNAVTVSDLRGTNAGWNVVGQVEDFTSALGGTIAADNLGWTPNASVLADNLVGSAGVVTPGGQANPGDGTGLGGARTLCGSAAGASAGSFRCGADLGLGVPAATGPGDYTATLTLTLS</sequence>
<dbReference type="Proteomes" id="UP000262621">
    <property type="component" value="Unassembled WGS sequence"/>
</dbReference>
<gene>
    <name evidence="3" type="ORF">D0Q02_16610</name>
</gene>
<protein>
    <submittedName>
        <fullName evidence="3">Htaa domain-containing protein</fullName>
    </submittedName>
</protein>
<evidence type="ECO:0000256" key="1">
    <source>
        <dbReference type="SAM" id="SignalP"/>
    </source>
</evidence>
<dbReference type="EMBL" id="QVFU01000016">
    <property type="protein sequence ID" value="RFS45503.1"/>
    <property type="molecule type" value="Genomic_DNA"/>
</dbReference>
<dbReference type="Pfam" id="PF04213">
    <property type="entry name" value="HtaA"/>
    <property type="match status" value="1"/>
</dbReference>